<accession>A0A377BC48</accession>
<dbReference type="AlphaFoldDB" id="A0A377BC48"/>
<protein>
    <submittedName>
        <fullName evidence="1">Uncharacterized protein</fullName>
    </submittedName>
</protein>
<dbReference type="EMBL" id="UGED01000009">
    <property type="protein sequence ID" value="STL56822.1"/>
    <property type="molecule type" value="Genomic_DNA"/>
</dbReference>
<gene>
    <name evidence="1" type="ORF">NCTC9962_04785</name>
</gene>
<dbReference type="Proteomes" id="UP000254052">
    <property type="component" value="Unassembled WGS sequence"/>
</dbReference>
<sequence length="57" mass="6246">MISRPSSSLAVMMDSCASFSNQIASINQFAINAPCDTGFRQTWTNVQRKSMGLTAWS</sequence>
<organism evidence="1 2">
    <name type="scientific">Escherichia coli</name>
    <dbReference type="NCBI Taxonomy" id="562"/>
    <lineage>
        <taxon>Bacteria</taxon>
        <taxon>Pseudomonadati</taxon>
        <taxon>Pseudomonadota</taxon>
        <taxon>Gammaproteobacteria</taxon>
        <taxon>Enterobacterales</taxon>
        <taxon>Enterobacteriaceae</taxon>
        <taxon>Escherichia</taxon>
    </lineage>
</organism>
<evidence type="ECO:0000313" key="2">
    <source>
        <dbReference type="Proteomes" id="UP000254052"/>
    </source>
</evidence>
<reference evidence="1 2" key="1">
    <citation type="submission" date="2018-06" db="EMBL/GenBank/DDBJ databases">
        <authorList>
            <consortium name="Pathogen Informatics"/>
            <person name="Doyle S."/>
        </authorList>
    </citation>
    <scope>NUCLEOTIDE SEQUENCE [LARGE SCALE GENOMIC DNA]</scope>
    <source>
        <strain evidence="1 2">NCTC9962</strain>
    </source>
</reference>
<proteinExistence type="predicted"/>
<name>A0A377BC48_ECOLX</name>
<evidence type="ECO:0000313" key="1">
    <source>
        <dbReference type="EMBL" id="STL56822.1"/>
    </source>
</evidence>